<dbReference type="Gene3D" id="3.60.15.30">
    <property type="entry name" value="Metallo-beta-lactamase domain"/>
    <property type="match status" value="1"/>
</dbReference>
<evidence type="ECO:0000256" key="2">
    <source>
        <dbReference type="ARBA" id="ARBA00022801"/>
    </source>
</evidence>
<dbReference type="InterPro" id="IPR038536">
    <property type="entry name" value="Alkyl/aryl-sulf_dimr_sf"/>
</dbReference>
<dbReference type="SMART" id="SM00849">
    <property type="entry name" value="Lactamase_B"/>
    <property type="match status" value="1"/>
</dbReference>
<sequence length="663" mass="71873">MKRMSMAHRARFTAAIAAVSLIAMGAGSSVGAQDDAQDAAQKPASAATLRYFEETTASLPWNDREDFDLATRGFVAAIPGGEIRKADGKRIRDLRELDIFKGKRPDTVNPSLWRNAQLLSQSGLFKVTDRVYQVRGVELANLTVVLGKTGYIVIDTLTTVESAKAAMDLVRAKLGDKPVMGVIYTHSHIDHFGGAAGVITPEEASARKVPIVAPGGFLKEAISENVIAGPAMSRRAIYAFGHLIGTGPKADISDGIGPAFNRLGNATGQVHMLPPTHEVTRTGETMSIDGVDLEFQYMPDTEAPAEMAIYMPQLRVLDMAENANSSLHNILTLRGAQVRDAKAWADDLTRSIALYGDRTDTLITSHFWPHWGNAKILDYLGAHRDMYKYLHDQSVRMMNQGMNGEEIAENLKLPKPLADRWFNQGYYGTLSHDAKAVYQRYLGWYDGNPANLNPLPPETAAAKYVEAMGGPEAVLRLGRKAIAEGDYRWASELLSRLVFARPDDRAAKLALADSLEQQGYQATSSMWRNAFLTGAKELREGVKTGGFDSVAGAIPAMPLSDILDLLAVRVVPERALAAPMAFNLVLDGKDAEHVEIRNGVLIHQPVGKASGQKLELTRAQLVAAITKKPQDSALAADVASRLDAFLALVEPPKGTFGLVTPAP</sequence>
<dbReference type="EMBL" id="LYMM01000025">
    <property type="protein sequence ID" value="PNU05517.1"/>
    <property type="molecule type" value="Genomic_DNA"/>
</dbReference>
<evidence type="ECO:0000256" key="5">
    <source>
        <dbReference type="SAM" id="SignalP"/>
    </source>
</evidence>
<evidence type="ECO:0000256" key="1">
    <source>
        <dbReference type="ARBA" id="ARBA00022723"/>
    </source>
</evidence>
<dbReference type="PANTHER" id="PTHR43223">
    <property type="entry name" value="ALKYL/ARYL-SULFATASE"/>
    <property type="match status" value="1"/>
</dbReference>
<gene>
    <name evidence="7" type="ORF">A8V01_16180</name>
</gene>
<keyword evidence="8" id="KW-1185">Reference proteome</keyword>
<dbReference type="FunFam" id="3.60.15.30:FF:000001">
    <property type="entry name" value="Alkyl/aryl-sulfatase BDS1"/>
    <property type="match status" value="1"/>
</dbReference>
<dbReference type="SUPFAM" id="SSF55718">
    <property type="entry name" value="SCP-like"/>
    <property type="match status" value="1"/>
</dbReference>
<dbReference type="Gene3D" id="3.30.1050.10">
    <property type="entry name" value="SCP2 sterol-binding domain"/>
    <property type="match status" value="1"/>
</dbReference>
<feature type="domain" description="Metallo-beta-lactamase" evidence="6">
    <location>
        <begin position="139"/>
        <end position="366"/>
    </location>
</feature>
<dbReference type="InterPro" id="IPR052195">
    <property type="entry name" value="Bact_Alkyl/Aryl-Sulfatase"/>
</dbReference>
<dbReference type="Pfam" id="PF14863">
    <property type="entry name" value="Alkyl_sulf_dimr"/>
    <property type="match status" value="1"/>
</dbReference>
<dbReference type="PANTHER" id="PTHR43223:SF1">
    <property type="entry name" value="ALKYL_ARYL-SULFATASE BDS1"/>
    <property type="match status" value="1"/>
</dbReference>
<dbReference type="Proteomes" id="UP000236327">
    <property type="component" value="Unassembled WGS sequence"/>
</dbReference>
<dbReference type="InterPro" id="IPR036527">
    <property type="entry name" value="SCP2_sterol-bd_dom_sf"/>
</dbReference>
<evidence type="ECO:0000256" key="4">
    <source>
        <dbReference type="ARBA" id="ARBA00033751"/>
    </source>
</evidence>
<protein>
    <recommendedName>
        <fullName evidence="6">Metallo-beta-lactamase domain-containing protein</fullName>
    </recommendedName>
</protein>
<organism evidence="7 8">
    <name type="scientific">Novosphingobium guangzhouense</name>
    <dbReference type="NCBI Taxonomy" id="1850347"/>
    <lineage>
        <taxon>Bacteria</taxon>
        <taxon>Pseudomonadati</taxon>
        <taxon>Pseudomonadota</taxon>
        <taxon>Alphaproteobacteria</taxon>
        <taxon>Sphingomonadales</taxon>
        <taxon>Sphingomonadaceae</taxon>
        <taxon>Novosphingobium</taxon>
    </lineage>
</organism>
<evidence type="ECO:0000259" key="6">
    <source>
        <dbReference type="SMART" id="SM00849"/>
    </source>
</evidence>
<dbReference type="GO" id="GO:0018909">
    <property type="term" value="P:dodecyl sulfate metabolic process"/>
    <property type="evidence" value="ECO:0007669"/>
    <property type="project" value="InterPro"/>
</dbReference>
<dbReference type="SUPFAM" id="SSF56281">
    <property type="entry name" value="Metallo-hydrolase/oxidoreductase"/>
    <property type="match status" value="1"/>
</dbReference>
<evidence type="ECO:0000313" key="7">
    <source>
        <dbReference type="EMBL" id="PNU05517.1"/>
    </source>
</evidence>
<keyword evidence="1" id="KW-0479">Metal-binding</keyword>
<keyword evidence="5" id="KW-0732">Signal</keyword>
<dbReference type="Pfam" id="PF00753">
    <property type="entry name" value="Lactamase_B"/>
    <property type="match status" value="1"/>
</dbReference>
<dbReference type="InterPro" id="IPR001279">
    <property type="entry name" value="Metallo-B-lactamas"/>
</dbReference>
<dbReference type="AlphaFoldDB" id="A0A2K2G3B2"/>
<evidence type="ECO:0000256" key="3">
    <source>
        <dbReference type="ARBA" id="ARBA00022833"/>
    </source>
</evidence>
<dbReference type="InterPro" id="IPR044097">
    <property type="entry name" value="Bds1/SdsA1_MBL-fold"/>
</dbReference>
<name>A0A2K2G3B2_9SPHN</name>
<dbReference type="GO" id="GO:0018741">
    <property type="term" value="F:linear primary-alkylsulfatase activity"/>
    <property type="evidence" value="ECO:0007669"/>
    <property type="project" value="InterPro"/>
</dbReference>
<dbReference type="InterPro" id="IPR029228">
    <property type="entry name" value="Alkyl_sulf_dimr"/>
</dbReference>
<dbReference type="Pfam" id="PF14864">
    <property type="entry name" value="Alkyl_sulf_C"/>
    <property type="match status" value="1"/>
</dbReference>
<reference evidence="7 8" key="1">
    <citation type="submission" date="2016-05" db="EMBL/GenBank/DDBJ databases">
        <title>Complete genome sequence of Novosphingobium guangzhouense SA925(T).</title>
        <authorList>
            <person name="Sha S."/>
        </authorList>
    </citation>
    <scope>NUCLEOTIDE SEQUENCE [LARGE SCALE GENOMIC DNA]</scope>
    <source>
        <strain evidence="7 8">SA925</strain>
    </source>
</reference>
<dbReference type="Gene3D" id="1.25.40.880">
    <property type="entry name" value="Alkyl sulfatase, dimerisation domain"/>
    <property type="match status" value="1"/>
</dbReference>
<comment type="similarity">
    <text evidence="4">Belongs to the metallo-beta-lactamase superfamily. Type III sulfatase family.</text>
</comment>
<comment type="caution">
    <text evidence="7">The sequence shown here is derived from an EMBL/GenBank/DDBJ whole genome shotgun (WGS) entry which is preliminary data.</text>
</comment>
<keyword evidence="3" id="KW-0862">Zinc</keyword>
<evidence type="ECO:0000313" key="8">
    <source>
        <dbReference type="Proteomes" id="UP000236327"/>
    </source>
</evidence>
<keyword evidence="2" id="KW-0378">Hydrolase</keyword>
<dbReference type="InterPro" id="IPR036866">
    <property type="entry name" value="RibonucZ/Hydroxyglut_hydro"/>
</dbReference>
<feature type="chain" id="PRO_5014398436" description="Metallo-beta-lactamase domain-containing protein" evidence="5">
    <location>
        <begin position="33"/>
        <end position="663"/>
    </location>
</feature>
<dbReference type="GO" id="GO:0046872">
    <property type="term" value="F:metal ion binding"/>
    <property type="evidence" value="ECO:0007669"/>
    <property type="project" value="UniProtKB-KW"/>
</dbReference>
<dbReference type="CDD" id="cd07710">
    <property type="entry name" value="arylsulfatase_Sdsa1-like_MBL-fold"/>
    <property type="match status" value="1"/>
</dbReference>
<feature type="signal peptide" evidence="5">
    <location>
        <begin position="1"/>
        <end position="32"/>
    </location>
</feature>
<dbReference type="GO" id="GO:0046983">
    <property type="term" value="F:protein dimerization activity"/>
    <property type="evidence" value="ECO:0007669"/>
    <property type="project" value="InterPro"/>
</dbReference>
<dbReference type="InterPro" id="IPR029229">
    <property type="entry name" value="Alkyl_sulf_C"/>
</dbReference>
<accession>A0A2K2G3B2</accession>
<proteinExistence type="inferred from homology"/>